<accession>A0ABD3HUB9</accession>
<evidence type="ECO:0000313" key="2">
    <source>
        <dbReference type="EMBL" id="KAL3693686.1"/>
    </source>
</evidence>
<gene>
    <name evidence="2" type="ORF">R1sor_007337</name>
</gene>
<feature type="region of interest" description="Disordered" evidence="1">
    <location>
        <begin position="28"/>
        <end position="47"/>
    </location>
</feature>
<sequence length="895" mass="101873">MDVGAGPSERESEEERIRRELEILFGPDVSSDSIGSEEEAVNTENWPPVTSLSPEELYYHLETEGLLRLPLTIEKLIPLDDNGSGFNPRFWGEWKTEEVKLVRDEECTDRIKYKTETRQIDGGAEVFVSRLWSGKQVPPLVGFGALLEGDDGVYRAGIEIGRRGFTRQSSSDTEAMLTVVQEVGLIKQAISTLHLDVHNLQLNLENQASEFGSQFNVLKEMVGVQSGTTDTSKLLEAVEEHFTTQMHQLREEQQSSGKMVVLLEEGLRQLQVQLSTQSVEIAGSTSNVRSRSLNLRIVGLPETPDENTRALVLDLFQDTLGVSDVGVDHVSRIGRSETNRTVLTIFNSKRHSQGRGFGGIIIWARDGIGVNIQVELTDPDNQFICLRLSDEDPSFFIIAYFAPVGAPVYRKLGVGENPFLPLSQLITSLREQGPIWLLGDFNGRTGFSQAEKLPEVGSLPWSQLEELHDESRRSDDVVVNRMGEYFLQFASVCGLSVLNGTHQFPDTHGFTFTSPGGSSVIDYMLVSDTAWRRVSSFRLGPFVPESDHCPLFCEISGFRTRRRMRRVLVDRGWSTWNAASKTRYAELVNAKLQEDHSDNMVKISEFLVSMAGKVRHKSKDQPWFTSECSQARQKAISSPPEVKHEEFRAYKNLIKAKRREFVRKQQLLLAEELSREPRLFWTRLKTKQKGSELGDQELLGYVGRLYSFNDVEVMPYPEGPTCLFSVQEIPYALLLAETGRVPLEIEALFLTIQFAQRLKSQLEERYSYQAWRMSRVKGWYSNLCQWSVSWGVLETEWDSGEALRELLVRRAVGRLWDSPSSRLQYYCRDTTRLYPYREQHYLSEDLPLKMRQLIARYRVSSHTLSSEVGRWSNTPRENRLCELCDEGKIDLSITS</sequence>
<evidence type="ECO:0000256" key="1">
    <source>
        <dbReference type="SAM" id="MobiDB-lite"/>
    </source>
</evidence>
<dbReference type="AlphaFoldDB" id="A0ABD3HUB9"/>
<evidence type="ECO:0008006" key="4">
    <source>
        <dbReference type="Google" id="ProtNLM"/>
    </source>
</evidence>
<comment type="caution">
    <text evidence="2">The sequence shown here is derived from an EMBL/GenBank/DDBJ whole genome shotgun (WGS) entry which is preliminary data.</text>
</comment>
<dbReference type="InterPro" id="IPR036691">
    <property type="entry name" value="Endo/exonu/phosph_ase_sf"/>
</dbReference>
<reference evidence="2 3" key="1">
    <citation type="submission" date="2024-09" db="EMBL/GenBank/DDBJ databases">
        <title>Chromosome-scale assembly of Riccia sorocarpa.</title>
        <authorList>
            <person name="Paukszto L."/>
        </authorList>
    </citation>
    <scope>NUCLEOTIDE SEQUENCE [LARGE SCALE GENOMIC DNA]</scope>
    <source>
        <strain evidence="2">LP-2024</strain>
        <tissue evidence="2">Aerial parts of the thallus</tissue>
    </source>
</reference>
<name>A0ABD3HUB9_9MARC</name>
<dbReference type="SUPFAM" id="SSF56219">
    <property type="entry name" value="DNase I-like"/>
    <property type="match status" value="1"/>
</dbReference>
<dbReference type="Proteomes" id="UP001633002">
    <property type="component" value="Unassembled WGS sequence"/>
</dbReference>
<keyword evidence="3" id="KW-1185">Reference proteome</keyword>
<evidence type="ECO:0000313" key="3">
    <source>
        <dbReference type="Proteomes" id="UP001633002"/>
    </source>
</evidence>
<dbReference type="EMBL" id="JBJQOH010000003">
    <property type="protein sequence ID" value="KAL3693686.1"/>
    <property type="molecule type" value="Genomic_DNA"/>
</dbReference>
<proteinExistence type="predicted"/>
<organism evidence="2 3">
    <name type="scientific">Riccia sorocarpa</name>
    <dbReference type="NCBI Taxonomy" id="122646"/>
    <lineage>
        <taxon>Eukaryota</taxon>
        <taxon>Viridiplantae</taxon>
        <taxon>Streptophyta</taxon>
        <taxon>Embryophyta</taxon>
        <taxon>Marchantiophyta</taxon>
        <taxon>Marchantiopsida</taxon>
        <taxon>Marchantiidae</taxon>
        <taxon>Marchantiales</taxon>
        <taxon>Ricciaceae</taxon>
        <taxon>Riccia</taxon>
    </lineage>
</organism>
<dbReference type="Gene3D" id="3.60.10.10">
    <property type="entry name" value="Endonuclease/exonuclease/phosphatase"/>
    <property type="match status" value="1"/>
</dbReference>
<protein>
    <recommendedName>
        <fullName evidence="4">Endonuclease/exonuclease/phosphatase domain-containing protein</fullName>
    </recommendedName>
</protein>